<dbReference type="PANTHER" id="PTHR33254">
    <property type="entry name" value="4-HYDROXY-4-METHYL-2-OXOGLUTARATE ALDOLASE 3-RELATED"/>
    <property type="match status" value="1"/>
</dbReference>
<keyword evidence="5" id="KW-0479">Metal-binding</keyword>
<evidence type="ECO:0000256" key="3">
    <source>
        <dbReference type="ARBA" id="ARBA00029596"/>
    </source>
</evidence>
<dbReference type="GO" id="GO:0046872">
    <property type="term" value="F:metal ion binding"/>
    <property type="evidence" value="ECO:0007669"/>
    <property type="project" value="UniProtKB-KW"/>
</dbReference>
<protein>
    <recommendedName>
        <fullName evidence="2">Putative 4-hydroxy-4-methyl-2-oxoglutarate aldolase</fullName>
    </recommendedName>
    <alternativeName>
        <fullName evidence="3">Regulator of ribonuclease activity homolog</fullName>
    </alternativeName>
    <alternativeName>
        <fullName evidence="4">RraA-like protein</fullName>
    </alternativeName>
</protein>
<dbReference type="RefSeq" id="WP_150374497.1">
    <property type="nucleotide sequence ID" value="NZ_CP044067.1"/>
</dbReference>
<evidence type="ECO:0000256" key="2">
    <source>
        <dbReference type="ARBA" id="ARBA00016549"/>
    </source>
</evidence>
<evidence type="ECO:0000256" key="5">
    <source>
        <dbReference type="PIRSR" id="PIRSR605493-1"/>
    </source>
</evidence>
<dbReference type="Gene3D" id="3.50.30.40">
    <property type="entry name" value="Ribonuclease E inhibitor RraA/RraA-like"/>
    <property type="match status" value="1"/>
</dbReference>
<evidence type="ECO:0000256" key="1">
    <source>
        <dbReference type="ARBA" id="ARBA00001968"/>
    </source>
</evidence>
<dbReference type="SUPFAM" id="SSF89562">
    <property type="entry name" value="RraA-like"/>
    <property type="match status" value="1"/>
</dbReference>
<dbReference type="PANTHER" id="PTHR33254:SF4">
    <property type="entry name" value="4-HYDROXY-4-METHYL-2-OXOGLUTARATE ALDOLASE 3-RELATED"/>
    <property type="match status" value="1"/>
</dbReference>
<dbReference type="InterPro" id="IPR036704">
    <property type="entry name" value="RraA/RraA-like_sf"/>
</dbReference>
<dbReference type="Proteomes" id="UP000322822">
    <property type="component" value="Chromosome 2"/>
</dbReference>
<comment type="cofactor">
    <cofactor evidence="5">
        <name>Mg(2+)</name>
        <dbReference type="ChEBI" id="CHEBI:18420"/>
    </cofactor>
</comment>
<organism evidence="6 7">
    <name type="scientific">Cupriavidus pauculus</name>
    <dbReference type="NCBI Taxonomy" id="82633"/>
    <lineage>
        <taxon>Bacteria</taxon>
        <taxon>Pseudomonadati</taxon>
        <taxon>Pseudomonadota</taxon>
        <taxon>Betaproteobacteria</taxon>
        <taxon>Burkholderiales</taxon>
        <taxon>Burkholderiaceae</taxon>
        <taxon>Cupriavidus</taxon>
    </lineage>
</organism>
<dbReference type="CDD" id="cd16841">
    <property type="entry name" value="RraA_family"/>
    <property type="match status" value="1"/>
</dbReference>
<dbReference type="OrthoDB" id="8717144at2"/>
<dbReference type="EMBL" id="CP044067">
    <property type="protein sequence ID" value="QET04434.1"/>
    <property type="molecule type" value="Genomic_DNA"/>
</dbReference>
<sequence length="234" mass="24723">MTTPSAPSPQWPAGYRINPRADGPAAEIVAAFRTMPVAAIGDAMSRNVGTYGLRQYHARLDTVLCGPAVTVRVRPGDNLMIHKALMMVQPGDVLVIDGGADVTQALVGGLMRTTCIAKQLGGLVIDGAVRDLLEWAEEGMPIFARGHTHRGPSKDGPGEINIPISCAGMAVLPGDLIVGDADGVIAVPAAEAEDVLRRTQAHLEREARIRETNRTGTADPERFDAVLRAKGLPV</sequence>
<evidence type="ECO:0000313" key="6">
    <source>
        <dbReference type="EMBL" id="QET04434.1"/>
    </source>
</evidence>
<gene>
    <name evidence="6" type="ORF">FOB72_20120</name>
</gene>
<evidence type="ECO:0000256" key="4">
    <source>
        <dbReference type="ARBA" id="ARBA00030169"/>
    </source>
</evidence>
<name>A0A5P2H9Z5_9BURK</name>
<feature type="binding site" evidence="5">
    <location>
        <position position="130"/>
    </location>
    <ligand>
        <name>substrate</name>
    </ligand>
</feature>
<dbReference type="Pfam" id="PF03737">
    <property type="entry name" value="RraA-like"/>
    <property type="match status" value="1"/>
</dbReference>
<dbReference type="AlphaFoldDB" id="A0A5P2H9Z5"/>
<keyword evidence="5" id="KW-0460">Magnesium</keyword>
<feature type="binding site" evidence="5">
    <location>
        <begin position="108"/>
        <end position="111"/>
    </location>
    <ligand>
        <name>substrate</name>
    </ligand>
</feature>
<feature type="binding site" evidence="5">
    <location>
        <position position="131"/>
    </location>
    <ligand>
        <name>Mg(2+)</name>
        <dbReference type="ChEBI" id="CHEBI:18420"/>
    </ligand>
</feature>
<dbReference type="InterPro" id="IPR005493">
    <property type="entry name" value="RraA/RraA-like"/>
</dbReference>
<reference evidence="6 7" key="1">
    <citation type="submission" date="2019-09" db="EMBL/GenBank/DDBJ databases">
        <title>FDA dAtabase for Regulatory Grade micrObial Sequences (FDA-ARGOS): Supporting development and validation of Infectious Disease Dx tests.</title>
        <authorList>
            <person name="Sciortino C."/>
            <person name="Tallon L."/>
            <person name="Sadzewicz L."/>
            <person name="Vavikolanu K."/>
            <person name="Mehta A."/>
            <person name="Aluvathingal J."/>
            <person name="Nadendla S."/>
            <person name="Nandy P."/>
            <person name="Geyer C."/>
            <person name="Yan Y."/>
            <person name="Sichtig H."/>
        </authorList>
    </citation>
    <scope>NUCLEOTIDE SEQUENCE [LARGE SCALE GENOMIC DNA]</scope>
    <source>
        <strain evidence="6 7">FDAARGOS_664</strain>
    </source>
</reference>
<proteinExistence type="predicted"/>
<evidence type="ECO:0000313" key="7">
    <source>
        <dbReference type="Proteomes" id="UP000322822"/>
    </source>
</evidence>
<accession>A0A5P2H9Z5</accession>
<dbReference type="NCBIfam" id="NF004850">
    <property type="entry name" value="PRK06201.1"/>
    <property type="match status" value="1"/>
</dbReference>
<comment type="cofactor">
    <cofactor evidence="1">
        <name>a divalent metal cation</name>
        <dbReference type="ChEBI" id="CHEBI:60240"/>
    </cofactor>
</comment>